<evidence type="ECO:0000313" key="2">
    <source>
        <dbReference type="EMBL" id="EFC46713.1"/>
    </source>
</evidence>
<reference evidence="2 3" key="1">
    <citation type="journal article" date="2010" name="Cell">
        <title>The genome of Naegleria gruberi illuminates early eukaryotic versatility.</title>
        <authorList>
            <person name="Fritz-Laylin L.K."/>
            <person name="Prochnik S.E."/>
            <person name="Ginger M.L."/>
            <person name="Dacks J.B."/>
            <person name="Carpenter M.L."/>
            <person name="Field M.C."/>
            <person name="Kuo A."/>
            <person name="Paredez A."/>
            <person name="Chapman J."/>
            <person name="Pham J."/>
            <person name="Shu S."/>
            <person name="Neupane R."/>
            <person name="Cipriano M."/>
            <person name="Mancuso J."/>
            <person name="Tu H."/>
            <person name="Salamov A."/>
            <person name="Lindquist E."/>
            <person name="Shapiro H."/>
            <person name="Lucas S."/>
            <person name="Grigoriev I.V."/>
            <person name="Cande W.Z."/>
            <person name="Fulton C."/>
            <person name="Rokhsar D.S."/>
            <person name="Dawson S.C."/>
        </authorList>
    </citation>
    <scope>NUCLEOTIDE SEQUENCE [LARGE SCALE GENOMIC DNA]</scope>
    <source>
        <strain evidence="2 3">NEG-M</strain>
    </source>
</reference>
<name>D2V8M3_NAEGR</name>
<dbReference type="EMBL" id="GG738857">
    <property type="protein sequence ID" value="EFC46713.1"/>
    <property type="molecule type" value="Genomic_DNA"/>
</dbReference>
<dbReference type="AlphaFoldDB" id="D2V8M3"/>
<dbReference type="PROSITE" id="PS50181">
    <property type="entry name" value="FBOX"/>
    <property type="match status" value="1"/>
</dbReference>
<organism evidence="3">
    <name type="scientific">Naegleria gruberi</name>
    <name type="common">Amoeba</name>
    <dbReference type="NCBI Taxonomy" id="5762"/>
    <lineage>
        <taxon>Eukaryota</taxon>
        <taxon>Discoba</taxon>
        <taxon>Heterolobosea</taxon>
        <taxon>Tetramitia</taxon>
        <taxon>Eutetramitia</taxon>
        <taxon>Vahlkampfiidae</taxon>
        <taxon>Naegleria</taxon>
    </lineage>
</organism>
<dbReference type="RefSeq" id="XP_002679457.1">
    <property type="nucleotide sequence ID" value="XM_002679411.1"/>
</dbReference>
<accession>D2V8M3</accession>
<sequence length="525" mass="61948">MVRPVDGFSHRLSKLIGGERFTLLPTNVITRIFAFLHPIDILTKRPDTVCAIWYNEMNTFIWKRITKFLAPAIAVDKYDTETLKEYCLAKGRAFYGQKKATLSYIHLELQKEEYPPSYEYDPITTCENISFSENSEWKGTTYLLSGSGRYYDSFRSCEPLTYTLVEFQDVNGYYFNYHAPYYIYFTYDCKYEDEEEQSTSFTCVLNVFANDDDEDDDDFISPIEGYLGILAQLLAQKDSELDPNAEIFSSKYYLETRKRMEKLLSPEVIYDDDSEEVIHSKIYSLLFDWVDLVVGSMEKHSFLQGFEELRKDLRFISRDELDWNYFEELTEKFNCINICGEKTWFGFTLLDKRGERIPIFCRLSRQYESASREMSVIILGFFDSNDNLTGNLQEAIRIQEAQFYFEYAGFDSMSSFTGFDWINDNFSRYIKAKDELALFGSALEFYITMLKQRKFSKTKCFPRIKEDRTEYYFNSTIGMMLCFNSLHRGVSEWYSPSRFDTHLPGLIYHVQSFYSKHKKLLESNK</sequence>
<dbReference type="Proteomes" id="UP000006671">
    <property type="component" value="Unassembled WGS sequence"/>
</dbReference>
<protein>
    <submittedName>
        <fullName evidence="2">Predicted protein</fullName>
    </submittedName>
</protein>
<gene>
    <name evidence="2" type="ORF">NAEGRDRAFT_47552</name>
</gene>
<keyword evidence="3" id="KW-1185">Reference proteome</keyword>
<dbReference type="SUPFAM" id="SSF81383">
    <property type="entry name" value="F-box domain"/>
    <property type="match status" value="1"/>
</dbReference>
<dbReference type="VEuPathDB" id="AmoebaDB:NAEGRDRAFT_47552"/>
<dbReference type="InterPro" id="IPR001810">
    <property type="entry name" value="F-box_dom"/>
</dbReference>
<evidence type="ECO:0000259" key="1">
    <source>
        <dbReference type="PROSITE" id="PS50181"/>
    </source>
</evidence>
<proteinExistence type="predicted"/>
<dbReference type="KEGG" id="ngr:NAEGRDRAFT_47552"/>
<dbReference type="InParanoid" id="D2V8M3"/>
<dbReference type="InterPro" id="IPR036047">
    <property type="entry name" value="F-box-like_dom_sf"/>
</dbReference>
<dbReference type="GeneID" id="8860038"/>
<feature type="domain" description="F-box" evidence="1">
    <location>
        <begin position="18"/>
        <end position="65"/>
    </location>
</feature>
<evidence type="ECO:0000313" key="3">
    <source>
        <dbReference type="Proteomes" id="UP000006671"/>
    </source>
</evidence>